<dbReference type="KEGG" id="abac:LuPra_01763"/>
<dbReference type="AlphaFoldDB" id="A0A143PJY2"/>
<gene>
    <name evidence="1" type="ORF">LuPra_01763</name>
</gene>
<organism evidence="1 2">
    <name type="scientific">Luteitalea pratensis</name>
    <dbReference type="NCBI Taxonomy" id="1855912"/>
    <lineage>
        <taxon>Bacteria</taxon>
        <taxon>Pseudomonadati</taxon>
        <taxon>Acidobacteriota</taxon>
        <taxon>Vicinamibacteria</taxon>
        <taxon>Vicinamibacterales</taxon>
        <taxon>Vicinamibacteraceae</taxon>
        <taxon>Luteitalea</taxon>
    </lineage>
</organism>
<keyword evidence="2" id="KW-1185">Reference proteome</keyword>
<reference evidence="2" key="2">
    <citation type="submission" date="2016-04" db="EMBL/GenBank/DDBJ databases">
        <title>First Complete Genome Sequence of a Subdivision 6 Acidobacterium.</title>
        <authorList>
            <person name="Huang S."/>
            <person name="Vieira S."/>
            <person name="Bunk B."/>
            <person name="Riedel T."/>
            <person name="Sproeer C."/>
            <person name="Overmann J."/>
        </authorList>
    </citation>
    <scope>NUCLEOTIDE SEQUENCE [LARGE SCALE GENOMIC DNA]</scope>
    <source>
        <strain evidence="2">DSM 100886 HEG_-6_39</strain>
    </source>
</reference>
<sequence>MTDRSCAVLAELIVPATPGLGSEDLIIAVQNLCTVLSVMRGTKVQWVYRQDWAGGIVRTSHFAGITKAYSPLQATRAPLRPVDIRLTSHQVRAGPALSISRGFGPAACKVLARPAGLRGRLRFQAAA</sequence>
<reference evidence="1 2" key="1">
    <citation type="journal article" date="2016" name="Genome Announc.">
        <title>First Complete Genome Sequence of a Subdivision 6 Acidobacterium Strain.</title>
        <authorList>
            <person name="Huang S."/>
            <person name="Vieira S."/>
            <person name="Bunk B."/>
            <person name="Riedel T."/>
            <person name="Sproer C."/>
            <person name="Overmann J."/>
        </authorList>
    </citation>
    <scope>NUCLEOTIDE SEQUENCE [LARGE SCALE GENOMIC DNA]</scope>
    <source>
        <strain evidence="2">DSM 100886 HEG_-6_39</strain>
    </source>
</reference>
<proteinExistence type="predicted"/>
<dbReference type="EMBL" id="CP015136">
    <property type="protein sequence ID" value="AMY08560.1"/>
    <property type="molecule type" value="Genomic_DNA"/>
</dbReference>
<evidence type="ECO:0000313" key="2">
    <source>
        <dbReference type="Proteomes" id="UP000076079"/>
    </source>
</evidence>
<name>A0A143PJY2_LUTPR</name>
<dbReference type="Proteomes" id="UP000076079">
    <property type="component" value="Chromosome"/>
</dbReference>
<protein>
    <submittedName>
        <fullName evidence="1">Uncharacterized protein</fullName>
    </submittedName>
</protein>
<evidence type="ECO:0000313" key="1">
    <source>
        <dbReference type="EMBL" id="AMY08560.1"/>
    </source>
</evidence>
<accession>A0A143PJY2</accession>